<proteinExistence type="predicted"/>
<gene>
    <name evidence="2" type="ORF">SAMN05421753_101525</name>
</gene>
<feature type="transmembrane region" description="Helical" evidence="1">
    <location>
        <begin position="14"/>
        <end position="31"/>
    </location>
</feature>
<dbReference type="STRING" id="1576369.SAMN05421753_101525"/>
<evidence type="ECO:0000256" key="1">
    <source>
        <dbReference type="SAM" id="Phobius"/>
    </source>
</evidence>
<name>A0A1I3BLT2_9PLAN</name>
<protein>
    <submittedName>
        <fullName evidence="2">Uncharacterized protein</fullName>
    </submittedName>
</protein>
<dbReference type="AlphaFoldDB" id="A0A1I3BLT2"/>
<keyword evidence="1" id="KW-0812">Transmembrane</keyword>
<reference evidence="3" key="1">
    <citation type="submission" date="2016-10" db="EMBL/GenBank/DDBJ databases">
        <authorList>
            <person name="Varghese N."/>
            <person name="Submissions S."/>
        </authorList>
    </citation>
    <scope>NUCLEOTIDE SEQUENCE [LARGE SCALE GENOMIC DNA]</scope>
    <source>
        <strain evidence="3">DSM 26348</strain>
    </source>
</reference>
<dbReference type="EMBL" id="FOQD01000001">
    <property type="protein sequence ID" value="SFH63203.1"/>
    <property type="molecule type" value="Genomic_DNA"/>
</dbReference>
<feature type="transmembrane region" description="Helical" evidence="1">
    <location>
        <begin position="245"/>
        <end position="267"/>
    </location>
</feature>
<feature type="transmembrane region" description="Helical" evidence="1">
    <location>
        <begin position="273"/>
        <end position="296"/>
    </location>
</feature>
<keyword evidence="1" id="KW-1133">Transmembrane helix</keyword>
<evidence type="ECO:0000313" key="2">
    <source>
        <dbReference type="EMBL" id="SFH63203.1"/>
    </source>
</evidence>
<sequence>MNLCRNREGEIEKIVFWAAMLALCIGILIYITTKPLTPPKVAELPPDVEPEKNSHSRHQKLLAFYQANVDPLIAASNNSNQEAAERCLAHTKAIFERSRMGIEPFFNDITSWSTRASVIWKVPSDWWYRRQAVQQMIEAKLEKHIFSDESLQKELTEVLDLFRDDINVNRAKLIADIKAAVSLSDLPDLPTIDVEEFVADQDASLKSYSADFAVDNVQNAVIIEITSTAGGFAAEQLLAAIGTRLGAMVIAASGAAGGATVGGAAAGGGGGSAAGPVGTVVGLAGGLLVGVVIDWWMTKSFHDKICADLDKMINEAEKAVILGTDNLHGLKGALDSTCKTINHSCQDILKNKIVQANTK</sequence>
<keyword evidence="3" id="KW-1185">Reference proteome</keyword>
<keyword evidence="1" id="KW-0472">Membrane</keyword>
<evidence type="ECO:0000313" key="3">
    <source>
        <dbReference type="Proteomes" id="UP000199518"/>
    </source>
</evidence>
<dbReference type="Proteomes" id="UP000199518">
    <property type="component" value="Unassembled WGS sequence"/>
</dbReference>
<organism evidence="2 3">
    <name type="scientific">Planctomicrobium piriforme</name>
    <dbReference type="NCBI Taxonomy" id="1576369"/>
    <lineage>
        <taxon>Bacteria</taxon>
        <taxon>Pseudomonadati</taxon>
        <taxon>Planctomycetota</taxon>
        <taxon>Planctomycetia</taxon>
        <taxon>Planctomycetales</taxon>
        <taxon>Planctomycetaceae</taxon>
        <taxon>Planctomicrobium</taxon>
    </lineage>
</organism>
<accession>A0A1I3BLT2</accession>